<proteinExistence type="predicted"/>
<dbReference type="Gene3D" id="3.10.110.10">
    <property type="entry name" value="Ubiquitin Conjugating Enzyme"/>
    <property type="match status" value="1"/>
</dbReference>
<evidence type="ECO:0000256" key="2">
    <source>
        <dbReference type="ARBA" id="ARBA00022840"/>
    </source>
</evidence>
<dbReference type="EMBL" id="JASFZW010000002">
    <property type="protein sequence ID" value="KAK2079846.1"/>
    <property type="molecule type" value="Genomic_DNA"/>
</dbReference>
<keyword evidence="1" id="KW-0547">Nucleotide-binding</keyword>
<dbReference type="InterPro" id="IPR016135">
    <property type="entry name" value="UBQ-conjugating_enzyme/RWD"/>
</dbReference>
<evidence type="ECO:0000313" key="5">
    <source>
        <dbReference type="EMBL" id="KAK2079846.1"/>
    </source>
</evidence>
<keyword evidence="2" id="KW-0067">ATP-binding</keyword>
<dbReference type="SUPFAM" id="SSF54495">
    <property type="entry name" value="UBC-like"/>
    <property type="match status" value="1"/>
</dbReference>
<gene>
    <name evidence="5" type="ORF">QBZ16_002241</name>
</gene>
<dbReference type="AlphaFoldDB" id="A0AAD9MNY1"/>
<dbReference type="InterPro" id="IPR009060">
    <property type="entry name" value="UBA-like_sf"/>
</dbReference>
<dbReference type="Pfam" id="PF00179">
    <property type="entry name" value="UQ_con"/>
    <property type="match status" value="1"/>
</dbReference>
<name>A0AAD9MNY1_PROWI</name>
<dbReference type="SMART" id="SM00212">
    <property type="entry name" value="UBCc"/>
    <property type="match status" value="1"/>
</dbReference>
<dbReference type="Proteomes" id="UP001255856">
    <property type="component" value="Unassembled WGS sequence"/>
</dbReference>
<protein>
    <submittedName>
        <fullName evidence="5">Uncharacterized protein</fullName>
    </submittedName>
</protein>
<dbReference type="Gene3D" id="1.10.8.10">
    <property type="entry name" value="DNA helicase RuvA subunit, C-terminal domain"/>
    <property type="match status" value="1"/>
</dbReference>
<dbReference type="SUPFAM" id="SSF46934">
    <property type="entry name" value="UBA-like"/>
    <property type="match status" value="1"/>
</dbReference>
<evidence type="ECO:0000259" key="3">
    <source>
        <dbReference type="PROSITE" id="PS50030"/>
    </source>
</evidence>
<dbReference type="Pfam" id="PF00627">
    <property type="entry name" value="UBA"/>
    <property type="match status" value="1"/>
</dbReference>
<evidence type="ECO:0000259" key="4">
    <source>
        <dbReference type="PROSITE" id="PS50127"/>
    </source>
</evidence>
<sequence>MPFDSNRVQKEITDIRRDKESGVSVVVSDHDIREMVGANGAICLDILKDAWSPALTLKTVLLSIQALLTSPEPSDPQDAIVARQYIDHPEQFWAQAKLWTDNFALERKADEGKVSRLVEMGFDKAAAEQALLACSGDETAALERLLGGA</sequence>
<dbReference type="GO" id="GO:0005524">
    <property type="term" value="F:ATP binding"/>
    <property type="evidence" value="ECO:0007669"/>
    <property type="project" value="UniProtKB-KW"/>
</dbReference>
<comment type="caution">
    <text evidence="5">The sequence shown here is derived from an EMBL/GenBank/DDBJ whole genome shotgun (WGS) entry which is preliminary data.</text>
</comment>
<feature type="domain" description="UBA" evidence="3">
    <location>
        <begin position="108"/>
        <end position="148"/>
    </location>
</feature>
<feature type="domain" description="UBC core" evidence="4">
    <location>
        <begin position="1"/>
        <end position="105"/>
    </location>
</feature>
<dbReference type="SMART" id="SM00165">
    <property type="entry name" value="UBA"/>
    <property type="match status" value="1"/>
</dbReference>
<accession>A0AAD9MNY1</accession>
<dbReference type="InterPro" id="IPR015940">
    <property type="entry name" value="UBA"/>
</dbReference>
<dbReference type="PROSITE" id="PS50030">
    <property type="entry name" value="UBA"/>
    <property type="match status" value="1"/>
</dbReference>
<organism evidence="5 6">
    <name type="scientific">Prototheca wickerhamii</name>
    <dbReference type="NCBI Taxonomy" id="3111"/>
    <lineage>
        <taxon>Eukaryota</taxon>
        <taxon>Viridiplantae</taxon>
        <taxon>Chlorophyta</taxon>
        <taxon>core chlorophytes</taxon>
        <taxon>Trebouxiophyceae</taxon>
        <taxon>Chlorellales</taxon>
        <taxon>Chlorellaceae</taxon>
        <taxon>Prototheca</taxon>
    </lineage>
</organism>
<dbReference type="InterPro" id="IPR000608">
    <property type="entry name" value="UBC"/>
</dbReference>
<evidence type="ECO:0000313" key="6">
    <source>
        <dbReference type="Proteomes" id="UP001255856"/>
    </source>
</evidence>
<evidence type="ECO:0000256" key="1">
    <source>
        <dbReference type="ARBA" id="ARBA00022741"/>
    </source>
</evidence>
<keyword evidence="6" id="KW-1185">Reference proteome</keyword>
<reference evidence="5" key="1">
    <citation type="submission" date="2021-01" db="EMBL/GenBank/DDBJ databases">
        <authorList>
            <person name="Eckstrom K.M.E."/>
        </authorList>
    </citation>
    <scope>NUCLEOTIDE SEQUENCE</scope>
    <source>
        <strain evidence="5">UVCC 0001</strain>
    </source>
</reference>
<dbReference type="PROSITE" id="PS50127">
    <property type="entry name" value="UBC_2"/>
    <property type="match status" value="1"/>
</dbReference>
<dbReference type="PANTHER" id="PTHR24068">
    <property type="entry name" value="UBIQUITIN-CONJUGATING ENZYME E2"/>
    <property type="match status" value="1"/>
</dbReference>